<dbReference type="PANTHER" id="PTHR34322">
    <property type="entry name" value="TRANSPOSASE, Y1_TNP DOMAIN-CONTAINING"/>
    <property type="match status" value="1"/>
</dbReference>
<evidence type="ECO:0000313" key="2">
    <source>
        <dbReference type="EMBL" id="VAW25342.1"/>
    </source>
</evidence>
<dbReference type="AlphaFoldDB" id="A0A3B0UFH0"/>
<reference evidence="2" key="1">
    <citation type="submission" date="2018-06" db="EMBL/GenBank/DDBJ databases">
        <authorList>
            <person name="Zhirakovskaya E."/>
        </authorList>
    </citation>
    <scope>NUCLEOTIDE SEQUENCE</scope>
</reference>
<dbReference type="PANTHER" id="PTHR34322:SF2">
    <property type="entry name" value="TRANSPOSASE IS200-LIKE DOMAIN-CONTAINING PROTEIN"/>
    <property type="match status" value="1"/>
</dbReference>
<name>A0A3B0UFH0_9ZZZZ</name>
<organism evidence="2">
    <name type="scientific">hydrothermal vent metagenome</name>
    <dbReference type="NCBI Taxonomy" id="652676"/>
    <lineage>
        <taxon>unclassified sequences</taxon>
        <taxon>metagenomes</taxon>
        <taxon>ecological metagenomes</taxon>
    </lineage>
</organism>
<feature type="domain" description="Transposase IS200-like" evidence="1">
    <location>
        <begin position="9"/>
        <end position="128"/>
    </location>
</feature>
<proteinExistence type="predicted"/>
<dbReference type="EMBL" id="UOER01000369">
    <property type="protein sequence ID" value="VAW25342.1"/>
    <property type="molecule type" value="Genomic_DNA"/>
</dbReference>
<evidence type="ECO:0000259" key="1">
    <source>
        <dbReference type="SMART" id="SM01321"/>
    </source>
</evidence>
<gene>
    <name evidence="2" type="ORF">MNBD_BACTEROID04-2030</name>
</gene>
<sequence length="187" mass="22087">MSRNYKFHNPEGLYFVSFAVVYWLDVFTRNVYKDILIESLKYCQKQKGMEIIAWCIMTNHVHLIFRSINGEKPELLLGDLKRFTSKTIVKAIKENIRESRKEFLLDKFKEAANKSSNVKKYQFWRHDNKPIELWSNNVIKEKVNYVHQNPVEEGLVFKAEDYVYSSATDYAGEQGLLENIVVFRSFG</sequence>
<dbReference type="GO" id="GO:0004803">
    <property type="term" value="F:transposase activity"/>
    <property type="evidence" value="ECO:0007669"/>
    <property type="project" value="InterPro"/>
</dbReference>
<dbReference type="GO" id="GO:0003677">
    <property type="term" value="F:DNA binding"/>
    <property type="evidence" value="ECO:0007669"/>
    <property type="project" value="InterPro"/>
</dbReference>
<dbReference type="SUPFAM" id="SSF143422">
    <property type="entry name" value="Transposase IS200-like"/>
    <property type="match status" value="1"/>
</dbReference>
<dbReference type="NCBIfam" id="NF047646">
    <property type="entry name" value="REP_Tyr_transpos"/>
    <property type="match status" value="1"/>
</dbReference>
<dbReference type="Pfam" id="PF01797">
    <property type="entry name" value="Y1_Tnp"/>
    <property type="match status" value="1"/>
</dbReference>
<dbReference type="InterPro" id="IPR036515">
    <property type="entry name" value="Transposase_17_sf"/>
</dbReference>
<protein>
    <recommendedName>
        <fullName evidence="1">Transposase IS200-like domain-containing protein</fullName>
    </recommendedName>
</protein>
<dbReference type="Gene3D" id="3.30.70.1290">
    <property type="entry name" value="Transposase IS200-like"/>
    <property type="match status" value="1"/>
</dbReference>
<dbReference type="SMART" id="SM01321">
    <property type="entry name" value="Y1_Tnp"/>
    <property type="match status" value="1"/>
</dbReference>
<dbReference type="GO" id="GO:0006313">
    <property type="term" value="P:DNA transposition"/>
    <property type="evidence" value="ECO:0007669"/>
    <property type="project" value="InterPro"/>
</dbReference>
<accession>A0A3B0UFH0</accession>
<dbReference type="InterPro" id="IPR002686">
    <property type="entry name" value="Transposase_17"/>
</dbReference>